<protein>
    <recommendedName>
        <fullName evidence="5">Integral membrane protein</fullName>
    </recommendedName>
</protein>
<feature type="region of interest" description="Disordered" evidence="1">
    <location>
        <begin position="32"/>
        <end position="84"/>
    </location>
</feature>
<feature type="transmembrane region" description="Helical" evidence="2">
    <location>
        <begin position="89"/>
        <end position="112"/>
    </location>
</feature>
<comment type="caution">
    <text evidence="3">The sequence shown here is derived from an EMBL/GenBank/DDBJ whole genome shotgun (WGS) entry which is preliminary data.</text>
</comment>
<keyword evidence="2" id="KW-1133">Transmembrane helix</keyword>
<name>A0ABN0XW60_9ACTN</name>
<sequence length="209" mass="21708">MRASLPTCRYTTHPRPAVQRCPVGHVECRRAPHGMGQGYPGGVSSKQSAPKSARKSTRDDNRVNRAGEKSRTPATPEPVGPRPGRLTAAAALTALEGVTLLAGGVYLLIMGFAGKPESPQQAEMLAVTVLALAVLPLAAARGLWQRKRWSRGPAMITQIMALPVAWTLANAGGALIAAGVALALVAVATLVMLVNPTATEALGIGPRES</sequence>
<organism evidence="3 4">
    <name type="scientific">Streptomyces blastmyceticus</name>
    <dbReference type="NCBI Taxonomy" id="68180"/>
    <lineage>
        <taxon>Bacteria</taxon>
        <taxon>Bacillati</taxon>
        <taxon>Actinomycetota</taxon>
        <taxon>Actinomycetes</taxon>
        <taxon>Kitasatosporales</taxon>
        <taxon>Streptomycetaceae</taxon>
        <taxon>Streptomyces</taxon>
    </lineage>
</organism>
<evidence type="ECO:0008006" key="5">
    <source>
        <dbReference type="Google" id="ProtNLM"/>
    </source>
</evidence>
<dbReference type="EMBL" id="BAAABW010000031">
    <property type="protein sequence ID" value="GAA0374248.1"/>
    <property type="molecule type" value="Genomic_DNA"/>
</dbReference>
<evidence type="ECO:0000256" key="1">
    <source>
        <dbReference type="SAM" id="MobiDB-lite"/>
    </source>
</evidence>
<feature type="transmembrane region" description="Helical" evidence="2">
    <location>
        <begin position="165"/>
        <end position="193"/>
    </location>
</feature>
<evidence type="ECO:0000313" key="4">
    <source>
        <dbReference type="Proteomes" id="UP001500063"/>
    </source>
</evidence>
<keyword evidence="2" id="KW-0812">Transmembrane</keyword>
<gene>
    <name evidence="3" type="ORF">GCM10010319_60950</name>
</gene>
<accession>A0ABN0XW60</accession>
<feature type="transmembrane region" description="Helical" evidence="2">
    <location>
        <begin position="124"/>
        <end position="144"/>
    </location>
</feature>
<evidence type="ECO:0000256" key="2">
    <source>
        <dbReference type="SAM" id="Phobius"/>
    </source>
</evidence>
<keyword evidence="2" id="KW-0472">Membrane</keyword>
<reference evidence="3 4" key="1">
    <citation type="journal article" date="2019" name="Int. J. Syst. Evol. Microbiol.">
        <title>The Global Catalogue of Microorganisms (GCM) 10K type strain sequencing project: providing services to taxonomists for standard genome sequencing and annotation.</title>
        <authorList>
            <consortium name="The Broad Institute Genomics Platform"/>
            <consortium name="The Broad Institute Genome Sequencing Center for Infectious Disease"/>
            <person name="Wu L."/>
            <person name="Ma J."/>
        </authorList>
    </citation>
    <scope>NUCLEOTIDE SEQUENCE [LARGE SCALE GENOMIC DNA]</scope>
    <source>
        <strain evidence="3 4">JCM 4565</strain>
    </source>
</reference>
<proteinExistence type="predicted"/>
<evidence type="ECO:0000313" key="3">
    <source>
        <dbReference type="EMBL" id="GAA0374248.1"/>
    </source>
</evidence>
<dbReference type="Proteomes" id="UP001500063">
    <property type="component" value="Unassembled WGS sequence"/>
</dbReference>
<feature type="compositionally biased region" description="Basic and acidic residues" evidence="1">
    <location>
        <begin position="56"/>
        <end position="71"/>
    </location>
</feature>
<keyword evidence="4" id="KW-1185">Reference proteome</keyword>